<dbReference type="Pfam" id="PF13354">
    <property type="entry name" value="Beta-lactamase2"/>
    <property type="match status" value="1"/>
</dbReference>
<evidence type="ECO:0000313" key="4">
    <source>
        <dbReference type="Proteomes" id="UP000654604"/>
    </source>
</evidence>
<evidence type="ECO:0000259" key="2">
    <source>
        <dbReference type="Pfam" id="PF13354"/>
    </source>
</evidence>
<evidence type="ECO:0000313" key="3">
    <source>
        <dbReference type="EMBL" id="MBE9222569.1"/>
    </source>
</evidence>
<name>A0ABR9V3U2_9CHRO</name>
<comment type="caution">
    <text evidence="3">The sequence shown here is derived from an EMBL/GenBank/DDBJ whole genome shotgun (WGS) entry which is preliminary data.</text>
</comment>
<reference evidence="3 4" key="1">
    <citation type="submission" date="2020-10" db="EMBL/GenBank/DDBJ databases">
        <authorList>
            <person name="Castelo-Branco R."/>
            <person name="Eusebio N."/>
            <person name="Adriana R."/>
            <person name="Vieira A."/>
            <person name="Brugerolle De Fraissinette N."/>
            <person name="Rezende De Castro R."/>
            <person name="Schneider M.P."/>
            <person name="Vasconcelos V."/>
            <person name="Leao P.N."/>
        </authorList>
    </citation>
    <scope>NUCLEOTIDE SEQUENCE [LARGE SCALE GENOMIC DNA]</scope>
    <source>
        <strain evidence="3 4">LEGE 03274</strain>
    </source>
</reference>
<keyword evidence="4" id="KW-1185">Reference proteome</keyword>
<feature type="domain" description="Beta-lactamase class A catalytic" evidence="2">
    <location>
        <begin position="51"/>
        <end position="260"/>
    </location>
</feature>
<dbReference type="PANTHER" id="PTHR35333:SF4">
    <property type="entry name" value="SLR0121 PROTEIN"/>
    <property type="match status" value="1"/>
</dbReference>
<dbReference type="Gene3D" id="3.40.710.10">
    <property type="entry name" value="DD-peptidase/beta-lactamase superfamily"/>
    <property type="match status" value="1"/>
</dbReference>
<keyword evidence="3" id="KW-0378">Hydrolase</keyword>
<accession>A0ABR9V3U2</accession>
<organism evidence="3 4">
    <name type="scientific">Cyanobacterium stanieri LEGE 03274</name>
    <dbReference type="NCBI Taxonomy" id="1828756"/>
    <lineage>
        <taxon>Bacteria</taxon>
        <taxon>Bacillati</taxon>
        <taxon>Cyanobacteriota</taxon>
        <taxon>Cyanophyceae</taxon>
        <taxon>Oscillatoriophycideae</taxon>
        <taxon>Chroococcales</taxon>
        <taxon>Geminocystaceae</taxon>
        <taxon>Cyanobacterium</taxon>
    </lineage>
</organism>
<dbReference type="EMBL" id="JADEWC010000014">
    <property type="protein sequence ID" value="MBE9222569.1"/>
    <property type="molecule type" value="Genomic_DNA"/>
</dbReference>
<protein>
    <submittedName>
        <fullName evidence="3">Serine hydrolase</fullName>
    </submittedName>
</protein>
<dbReference type="PANTHER" id="PTHR35333">
    <property type="entry name" value="BETA-LACTAMASE"/>
    <property type="match status" value="1"/>
</dbReference>
<dbReference type="InterPro" id="IPR012338">
    <property type="entry name" value="Beta-lactam/transpept-like"/>
</dbReference>
<dbReference type="InterPro" id="IPR045155">
    <property type="entry name" value="Beta-lactam_cat"/>
</dbReference>
<feature type="region of interest" description="Disordered" evidence="1">
    <location>
        <begin position="1"/>
        <end position="21"/>
    </location>
</feature>
<proteinExistence type="predicted"/>
<gene>
    <name evidence="3" type="ORF">IQ215_07645</name>
</gene>
<dbReference type="Proteomes" id="UP000654604">
    <property type="component" value="Unassembled WGS sequence"/>
</dbReference>
<dbReference type="InterPro" id="IPR000871">
    <property type="entry name" value="Beta-lactam_class-A"/>
</dbReference>
<feature type="non-terminal residue" evidence="3">
    <location>
        <position position="1"/>
    </location>
</feature>
<dbReference type="GO" id="GO:0016787">
    <property type="term" value="F:hydrolase activity"/>
    <property type="evidence" value="ECO:0007669"/>
    <property type="project" value="UniProtKB-KW"/>
</dbReference>
<sequence length="294" mass="32986">NADMEQNNQDTINTPENTTPDNAFVFSEELMPLREKMNTLFEKYSHLQPSLFFVDLDNGAFVNMNGMEAFPAASTIKTPILVAFFQDVDAGKILLDEKLTMTEETLATEAGTMQYQPIGTQYTALKVAEEMIIRSDNTATNMLIERLGGVQALNERFKEWGLESTVINNYLPDLEGTNTISARDLAITLMKVSNGDLVENRSRDRLLGIMERTITNTLLPQGIEPNATIYHKTGDIGKVLGDGGIIDIPTGKRYVGAVLVQRPHNDYTARTMIQEISREAYQHFKWYQPRPTAN</sequence>
<evidence type="ECO:0000256" key="1">
    <source>
        <dbReference type="SAM" id="MobiDB-lite"/>
    </source>
</evidence>
<dbReference type="RefSeq" id="WP_193800729.1">
    <property type="nucleotide sequence ID" value="NZ_JADEWC010000014.1"/>
</dbReference>
<dbReference type="SUPFAM" id="SSF56601">
    <property type="entry name" value="beta-lactamase/transpeptidase-like"/>
    <property type="match status" value="1"/>
</dbReference>